<dbReference type="InterPro" id="IPR025667">
    <property type="entry name" value="SprB_repeat"/>
</dbReference>
<sequence>MKPMIYPRCILVLFAMLLLGFGEVYSQNIATPDPIAVVFDTVPGSVQRIRGELKMIANAIVGPNDRLENEFGNDQNYTPNDDYNGPETNNRKTFGYIDIDGDPSTFSSSSADLTVSDANCAEVVYAGLYWAASYYVDRTNSTGSQSTGSYPRYRNLPFPDNRPDFRTLKFKPAWSASYIDILPSRTEVLYDGYRNTATNPSDIAIRDIPYACYADVTDIFNSKPAAASVDGTYTIADMRASTGTAGRNSAGISGGWVLVVIYEDPALSSKFISTNKGFLEVSADNSAQSNKTFTYTGFQTLPPPLDVRARYGLATLEGDFDLRGDQLLLRRPNNAEYALRTTPANPFNNFFDSSISVDGNYVDRPERIPASRNTLGFDSDIFDIPNQTNGQNWLIGNDQTEVNFRVTTSSDRFRIFMNSFQVEIIEPELRVTKRVIDRATGNDITEPPNNSVNLGQELFYELTIQNIGNEDIINASIRDVLPDNINFTDFALITADPGVTWNYDSTAREFTITLDDNVVQRFDGPVSMRFGVEVVANCAELRDACSDQISNVAFATYTGDESGITRSGEPSGLGPDACNFDIAEATLVLADLGSCTGDFDRFLCTGDLPLTAGGGFDTYEWRDITSGLPGTVIGTTQTINVTSAGRYQVTKVSSICADGVETYNVSTLGEINHPIVTGINNGSIPNGQVETCSITGDAFPEIYLCGASASVLLDSNFGDNVVWERLDPAACPSVTRVDSCPTTNSGCDSSWVQVGAGQTFTLDQAGEYRLTAIFDNNCPRTFYFNAFQNNFDPQLQIVREIICGTPGTLTVQNSSSQYEYQLVVPGGTILPSAGNYQASPTFTGLTVQGNYTVNVRQNNGEPTACVFQASQFMEDQQSDIRVEKTDPVCADDEGEIRITIIDAEPTYIYNISSADAGNSFSDSFGPTTDVNHEFTGLNPGLYDIEVLSYDEDGVGAAVGCIDTDQIRIEEPADFEAAAVLNRDLACNPRYQPDPSLPFFDDNEFIALVEINIITGGSGSYGYSASSDGGTTFVPLDLDPQTPPVTNIFRLYAAGTYIIQVTDTNTGCIVDAGTVIVTPFEQLDGSATPSTLNCPNDPGSITVNLTAGEGPFTYVLNGTDTIGPSNNTTEIFNGVDTTITHEVVVTDNFGCDITFSNIQFTAPTPITATATPTEDLRCDAAGTAVILGQITVTGAANGNGSYEYSIDGFTTFNTTGVFNNLTAGTYTVEIRDTNTAACPVNLGDITIDPLQEVNGLSFTEGPITCPSLTSAITVAATGTNGATSFEYRVATLPPAQPGYDVFSSNDTYTLPQGGTYTFEARTTVDGCVYSDTYTVSTIQNIAVTGNMVSQPICNGDTNGSLQFTVSNIDLAGGDTYSYNIDGGTEITGQSAPSITETGLGAGTYRINVTDETTNCTNFVDIEITQPDPLGFTFATSIADCNAANGTITVNATGGRGGYQYRLLDDTGVELVAFQNNNIFTGLAGGTPPTPITYRVEVRDSNDPATACVTPFQNVDLFQAPPIVITAVSGGDQCYTSADPATQWIEIAGGVGPFTYSLDGGAPQAVTLLGAPPNTFEIPNLTPRNAGTVPPNYSVTVSDTNGCSSNTVTFEVQEELIVTATRLKNLTCDVGNEAARIDLAVTGGNGVTSLEVSFNAGIFTSYTGPIPFTTLNPGTYQFRVTDSASPTACTDLSEIITIDPAPAPAVLAPTVTNVSCPGLTDGSVTVNVDTSVGTPPFLISFNGSAFTSQTTYGNLAGSPAGTTYNYIVRDDKNCEANFSATVFAPEPFNFSKQEFDISCNSGVGNIPGRVEYTAISGGTPPYTYSLRNLDNTLATTTSTNPDGPTASTAVTFDGLEFGDYIFRIVDANGCIFEDTVDIANPASFTVTPTASPTDCVGGVTISINISGGTGPFFIREVTPGGTEPFVAVNTPPRDHILLNQPYDTPFTFEILDQTTNCTEIGVIPIVSNPSGLAITGTETDVQCFGANDGTFPYTVTGYSGNELTYAIYRTNDLTTEITGSYTFNNPPFNSNVETGLTGAPSNGIVEDFGPGEYLLRVTETDGGVVGPCNAAIVFTIDEPSELQFNVGTPTIANCNAPSQVTVSGSGGTPPYRYAAVVDGTAPVAGDYGTSNVLTLDPGAGPAFDLDWDIYILDANDCTVPLIDVTITRTADPLFEVPFPTLVDNSCTTNNSLTVLATGSSQLTFGRDDGDTSTADSPVTGLGTPTGNPNEYTFTYTFPGPSVDQYTLTVTDVNGCDDTQTIIVYPELRIDANFIAPDPTCLDADGTIEVTVTGGSDFSANPGNFTFTLTGTDSNGNPVNRTQGGLATDNIFTLVSAGNYTVEVRDSAIGPAIPAPGGCAVTDDVSRPVPIEPILDPPIISGVQCVGDSNGSILVNIQPGTDTDGPFTYELWQGPTGTGTLLFSQPGDPLFDNLADISAVAPPNNVYGIRVVSDSGCEDAIENITVPSPPAFTASRIPSNYSCDPSNNDVFPDITVDIVGGTSPYTITYTGPVPLAGTNLPVVDASGTPTNQFIIDADQPGTYVISVFDNNGCRFDLPDVIIDPFPIMTNPTIVEDTAITCPTGTEIITVSITGGTDGGSFLFEEVNGAVASQIVTYENGNTAGSTITSFDFNLPGVGNYTFRITDQTTTCSIATPSYNVAPFDLIEADARVTQNVACFGDTTGEITVDITNYTYTDGTTGIGGYDYTVTNTSTSTVFTTGSDTGSPLVIPNVPAGTYVINIVETDINSTLCDDDSQEVRILQPATPVTIDSLTERRSETCNPGDDAEIEVVAIGGTPPYQYQLESEDSGGIITVLVPFQTTTTVFSGLDANNGTTSALYRVRVLDANSCPVDQTIVINPPTPISVAAPSPILLQCADSRDGSITATVTGGQGPGLYQFRITLPDGTQSGPVTSDPATPTVYTWNDLGPGNYIITVSDNLNCEDTANVTINAPTPVLVNVDPSGESCFTANPNRIEVTGSGGTPGYTYFYVNTSGVEIFEPTGIFTNLPQGDYQFFARDANGCDSPASNNIQVRDVMPLTVVLDEGNFNIVCFSEATASVDAIVTGGLGGYTYRVEGTDYLGILVNLPGPLNTNTQDVSFFDGLSEGNYEYIVTSGDCNEVRTPFTIVQPPEFLAEAFEEPISCSGETDGRIRVTATGGTAPYFYSLYDGNDDQVFLFIEDDVDGTPGEHIFENLAADSYRVEVEDSFGCPVTIQPIEILEPDPIDVLEPINTTPEECAGDMNGTATIAIIGGLPPVDPADPAYFWSRDGISYLPVTNPTNLFIDNLAGGTTTIFIRDSRNNPDCELPYNIEIEPGPLLDAELVASLECPVYDYSDPMNPVLTQDERYFIDFNIVPESETLDIIYTLNGINGTPNPPNNSNLTGRFEVSPGEYEGVMESALCIRTVDTIQVEEYTPLDIPVLLMTNNPQDPNEYEIIVTGGTRLDREPFYIFEVGRLEDGQSITDVVYDINVDGNIFVIRETATYVVRVTDANGCQAITVQELTYINIRIPNYFTPNDPNSTPEERFWYPRQITPNIDDPFFFEDMEVKIFDRYGRMLGEFRGDQQGWSGVYQGKELPSGDYWFTIILNDVDSREFTGHFTLYR</sequence>
<evidence type="ECO:0000313" key="2">
    <source>
        <dbReference type="EMBL" id="MFD2186256.1"/>
    </source>
</evidence>
<keyword evidence="3" id="KW-1185">Reference proteome</keyword>
<accession>A0ABW5AU57</accession>
<dbReference type="RefSeq" id="WP_378319234.1">
    <property type="nucleotide sequence ID" value="NZ_JBHUHY010000003.1"/>
</dbReference>
<name>A0ABW5AU57_9FLAO</name>
<feature type="compositionally biased region" description="Polar residues" evidence="1">
    <location>
        <begin position="72"/>
        <end position="89"/>
    </location>
</feature>
<reference evidence="3" key="1">
    <citation type="journal article" date="2019" name="Int. J. Syst. Evol. Microbiol.">
        <title>The Global Catalogue of Microorganisms (GCM) 10K type strain sequencing project: providing services to taxonomists for standard genome sequencing and annotation.</title>
        <authorList>
            <consortium name="The Broad Institute Genomics Platform"/>
            <consortium name="The Broad Institute Genome Sequencing Center for Infectious Disease"/>
            <person name="Wu L."/>
            <person name="Ma J."/>
        </authorList>
    </citation>
    <scope>NUCLEOTIDE SEQUENCE [LARGE SCALE GENOMIC DNA]</scope>
    <source>
        <strain evidence="3">DT92</strain>
    </source>
</reference>
<dbReference type="InterPro" id="IPR026341">
    <property type="entry name" value="T9SS_type_B"/>
</dbReference>
<feature type="region of interest" description="Disordered" evidence="1">
    <location>
        <begin position="68"/>
        <end position="89"/>
    </location>
</feature>
<dbReference type="Pfam" id="PF13573">
    <property type="entry name" value="SprB"/>
    <property type="match status" value="6"/>
</dbReference>
<evidence type="ECO:0000313" key="3">
    <source>
        <dbReference type="Proteomes" id="UP001597344"/>
    </source>
</evidence>
<protein>
    <submittedName>
        <fullName evidence="2">T9SS type B sorting domain-containing protein</fullName>
    </submittedName>
</protein>
<organism evidence="2 3">
    <name type="scientific">Aquimarina celericrescens</name>
    <dbReference type="NCBI Taxonomy" id="1964542"/>
    <lineage>
        <taxon>Bacteria</taxon>
        <taxon>Pseudomonadati</taxon>
        <taxon>Bacteroidota</taxon>
        <taxon>Flavobacteriia</taxon>
        <taxon>Flavobacteriales</taxon>
        <taxon>Flavobacteriaceae</taxon>
        <taxon>Aquimarina</taxon>
    </lineage>
</organism>
<evidence type="ECO:0000256" key="1">
    <source>
        <dbReference type="SAM" id="MobiDB-lite"/>
    </source>
</evidence>
<dbReference type="EMBL" id="JBHUHY010000003">
    <property type="protein sequence ID" value="MFD2186256.1"/>
    <property type="molecule type" value="Genomic_DNA"/>
</dbReference>
<dbReference type="NCBIfam" id="TIGR04131">
    <property type="entry name" value="Bac_Flav_CTERM"/>
    <property type="match status" value="1"/>
</dbReference>
<feature type="region of interest" description="Disordered" evidence="1">
    <location>
        <begin position="2203"/>
        <end position="2225"/>
    </location>
</feature>
<dbReference type="NCBIfam" id="TIGR01451">
    <property type="entry name" value="B_ant_repeat"/>
    <property type="match status" value="1"/>
</dbReference>
<dbReference type="Gene3D" id="2.60.40.740">
    <property type="match status" value="1"/>
</dbReference>
<proteinExistence type="predicted"/>
<dbReference type="InterPro" id="IPR047589">
    <property type="entry name" value="DUF11_rpt"/>
</dbReference>
<comment type="caution">
    <text evidence="2">The sequence shown here is derived from an EMBL/GenBank/DDBJ whole genome shotgun (WGS) entry which is preliminary data.</text>
</comment>
<feature type="compositionally biased region" description="Polar residues" evidence="1">
    <location>
        <begin position="2209"/>
        <end position="2225"/>
    </location>
</feature>
<gene>
    <name evidence="2" type="ORF">ACFSJT_05590</name>
</gene>
<dbReference type="Proteomes" id="UP001597344">
    <property type="component" value="Unassembled WGS sequence"/>
</dbReference>